<dbReference type="CDD" id="cd07956">
    <property type="entry name" value="Anticodon_Ia_Arg"/>
    <property type="match status" value="1"/>
</dbReference>
<dbReference type="InterPro" id="IPR014729">
    <property type="entry name" value="Rossmann-like_a/b/a_fold"/>
</dbReference>
<evidence type="ECO:0000256" key="14">
    <source>
        <dbReference type="ARBA" id="ARBA00022837"/>
    </source>
</evidence>
<evidence type="ECO:0000256" key="23">
    <source>
        <dbReference type="ARBA" id="ARBA00023244"/>
    </source>
</evidence>
<feature type="transmembrane region" description="Helical" evidence="27">
    <location>
        <begin position="1000"/>
        <end position="1019"/>
    </location>
</feature>
<comment type="catalytic activity">
    <reaction evidence="26">
        <text>tRNA(Arg) + L-arginine + ATP = L-arginyl-tRNA(Arg) + AMP + diphosphate</text>
        <dbReference type="Rhea" id="RHEA:20301"/>
        <dbReference type="Rhea" id="RHEA-COMP:9658"/>
        <dbReference type="Rhea" id="RHEA-COMP:9673"/>
        <dbReference type="ChEBI" id="CHEBI:30616"/>
        <dbReference type="ChEBI" id="CHEBI:32682"/>
        <dbReference type="ChEBI" id="CHEBI:33019"/>
        <dbReference type="ChEBI" id="CHEBI:78442"/>
        <dbReference type="ChEBI" id="CHEBI:78513"/>
        <dbReference type="ChEBI" id="CHEBI:456215"/>
        <dbReference type="EC" id="6.1.1.19"/>
    </reaction>
</comment>
<comment type="catalytic activity">
    <reaction evidence="27">
        <text>Ca(2+)(in) + ATP + H2O = Ca(2+)(out) + ADP + phosphate + H(+)</text>
        <dbReference type="Rhea" id="RHEA:18105"/>
        <dbReference type="ChEBI" id="CHEBI:15377"/>
        <dbReference type="ChEBI" id="CHEBI:15378"/>
        <dbReference type="ChEBI" id="CHEBI:29108"/>
        <dbReference type="ChEBI" id="CHEBI:30616"/>
        <dbReference type="ChEBI" id="CHEBI:43474"/>
        <dbReference type="ChEBI" id="CHEBI:456216"/>
        <dbReference type="EC" id="7.2.2.10"/>
    </reaction>
</comment>
<feature type="domain" description="DALR anticodon binding" evidence="30">
    <location>
        <begin position="498"/>
        <end position="619"/>
    </location>
</feature>
<dbReference type="InterPro" id="IPR018303">
    <property type="entry name" value="ATPase_P-typ_P_site"/>
</dbReference>
<dbReference type="FunFam" id="3.40.190.10:FF:000005">
    <property type="entry name" value="Porphobilinogen deaminase"/>
    <property type="match status" value="1"/>
</dbReference>
<dbReference type="NCBIfam" id="TIGR01522">
    <property type="entry name" value="ATPase-IIA2_Ca"/>
    <property type="match status" value="1"/>
</dbReference>
<dbReference type="InterPro" id="IPR000860">
    <property type="entry name" value="HemC"/>
</dbReference>
<dbReference type="Gene3D" id="3.30.160.40">
    <property type="entry name" value="Porphobilinogen deaminase, C-terminal domain"/>
    <property type="match status" value="1"/>
</dbReference>
<keyword evidence="15 27" id="KW-0067">ATP-binding</keyword>
<comment type="similarity">
    <text evidence="6">Belongs to the HMBS family.</text>
</comment>
<evidence type="ECO:0000256" key="7">
    <source>
        <dbReference type="ARBA" id="ARBA00022448"/>
    </source>
</evidence>
<feature type="region of interest" description="Disordered" evidence="28">
    <location>
        <begin position="223"/>
        <end position="250"/>
    </location>
</feature>
<comment type="cofactor">
    <cofactor evidence="1">
        <name>dipyrromethane</name>
        <dbReference type="ChEBI" id="CHEBI:60342"/>
    </cofactor>
</comment>
<dbReference type="SUPFAM" id="SSF54782">
    <property type="entry name" value="Porphobilinogen deaminase (hydroxymethylbilane synthase), C-terminal domain"/>
    <property type="match status" value="1"/>
</dbReference>
<dbReference type="SFLD" id="SFLDS00003">
    <property type="entry name" value="Haloacid_Dehalogenase"/>
    <property type="match status" value="1"/>
</dbReference>
<evidence type="ECO:0000256" key="5">
    <source>
        <dbReference type="ARBA" id="ARBA00005594"/>
    </source>
</evidence>
<dbReference type="PRINTS" id="PR00120">
    <property type="entry name" value="HATPASE"/>
</dbReference>
<dbReference type="InterPro" id="IPR036412">
    <property type="entry name" value="HAD-like_sf"/>
</dbReference>
<dbReference type="InterPro" id="IPR023299">
    <property type="entry name" value="ATPase_P-typ_cyto_dom_N"/>
</dbReference>
<feature type="transmembrane region" description="Helical" evidence="27">
    <location>
        <begin position="810"/>
        <end position="829"/>
    </location>
</feature>
<dbReference type="GO" id="GO:0006782">
    <property type="term" value="P:protoporphyrinogen IX biosynthetic process"/>
    <property type="evidence" value="ECO:0007669"/>
    <property type="project" value="UniProtKB-UniPathway"/>
</dbReference>
<evidence type="ECO:0000256" key="10">
    <source>
        <dbReference type="ARBA" id="ARBA00022598"/>
    </source>
</evidence>
<dbReference type="NCBIfam" id="TIGR00456">
    <property type="entry name" value="argS"/>
    <property type="match status" value="1"/>
</dbReference>
<dbReference type="InterPro" id="IPR009080">
    <property type="entry name" value="tRNAsynth_Ia_anticodon-bd"/>
</dbReference>
<evidence type="ECO:0000256" key="8">
    <source>
        <dbReference type="ARBA" id="ARBA00022553"/>
    </source>
</evidence>
<feature type="region of interest" description="Disordered" evidence="28">
    <location>
        <begin position="622"/>
        <end position="659"/>
    </location>
</feature>
<comment type="function">
    <text evidence="27">Catalyzes the hydrolysis of ATP coupled with the transport of calcium.</text>
</comment>
<evidence type="ECO:0000256" key="11">
    <source>
        <dbReference type="ARBA" id="ARBA00022679"/>
    </source>
</evidence>
<feature type="transmembrane region" description="Helical" evidence="27">
    <location>
        <begin position="1025"/>
        <end position="1054"/>
    </location>
</feature>
<evidence type="ECO:0000256" key="9">
    <source>
        <dbReference type="ARBA" id="ARBA00022568"/>
    </source>
</evidence>
<evidence type="ECO:0000256" key="15">
    <source>
        <dbReference type="ARBA" id="ARBA00022840"/>
    </source>
</evidence>
<protein>
    <recommendedName>
        <fullName evidence="27">Calcium-transporting ATPase</fullName>
        <ecNumber evidence="27">7.2.2.10</ecNumber>
    </recommendedName>
</protein>
<dbReference type="InterPro" id="IPR059000">
    <property type="entry name" value="ATPase_P-type_domA"/>
</dbReference>
<keyword evidence="12 27" id="KW-0812">Transmembrane</keyword>
<keyword evidence="11" id="KW-0808">Transferase</keyword>
<evidence type="ECO:0000259" key="29">
    <source>
        <dbReference type="SMART" id="SM00831"/>
    </source>
</evidence>
<comment type="caution">
    <text evidence="27">Lacks conserved residue(s) required for the propagation of feature annotation.</text>
</comment>
<dbReference type="GO" id="GO:0005388">
    <property type="term" value="F:P-type calcium transporter activity"/>
    <property type="evidence" value="ECO:0007669"/>
    <property type="project" value="UniProtKB-EC"/>
</dbReference>
<dbReference type="SUPFAM" id="SSF47323">
    <property type="entry name" value="Anticodon-binding domain of a subclass of class I aminoacyl-tRNA synthetases"/>
    <property type="match status" value="1"/>
</dbReference>
<dbReference type="Pfam" id="PF00750">
    <property type="entry name" value="tRNA-synt_1d"/>
    <property type="match status" value="1"/>
</dbReference>
<dbReference type="InterPro" id="IPR001757">
    <property type="entry name" value="P_typ_ATPase"/>
</dbReference>
<keyword evidence="22" id="KW-0030">Aminoacyl-tRNA synthetase</keyword>
<evidence type="ECO:0000256" key="21">
    <source>
        <dbReference type="ARBA" id="ARBA00023136"/>
    </source>
</evidence>
<dbReference type="InterPro" id="IPR023298">
    <property type="entry name" value="ATPase_P-typ_TM_dom_sf"/>
</dbReference>
<dbReference type="SUPFAM" id="SSF81660">
    <property type="entry name" value="Metal cation-transporting ATPase, ATP-binding domain N"/>
    <property type="match status" value="1"/>
</dbReference>
<dbReference type="InterPro" id="IPR006413">
    <property type="entry name" value="P-type_ATPase_IIA_PMR1"/>
</dbReference>
<comment type="similarity">
    <text evidence="24 27">Belongs to the cation transport ATPase (P-type) (TC 3.A.3) family.</text>
</comment>
<dbReference type="GO" id="GO:0004418">
    <property type="term" value="F:hydroxymethylbilane synthase activity"/>
    <property type="evidence" value="ECO:0007669"/>
    <property type="project" value="UniProtKB-EC"/>
</dbReference>
<dbReference type="InterPro" id="IPR035684">
    <property type="entry name" value="ArgRS_core"/>
</dbReference>
<dbReference type="Pfam" id="PF05746">
    <property type="entry name" value="DALR_1"/>
    <property type="match status" value="1"/>
</dbReference>
<keyword evidence="17" id="KW-1278">Translocase</keyword>
<dbReference type="Pfam" id="PF13246">
    <property type="entry name" value="Cation_ATPase"/>
    <property type="match status" value="1"/>
</dbReference>
<evidence type="ECO:0000256" key="12">
    <source>
        <dbReference type="ARBA" id="ARBA00022692"/>
    </source>
</evidence>
<evidence type="ECO:0000256" key="16">
    <source>
        <dbReference type="ARBA" id="ARBA00022917"/>
    </source>
</evidence>
<dbReference type="SFLD" id="SFLDF00027">
    <property type="entry name" value="p-type_atpase"/>
    <property type="match status" value="1"/>
</dbReference>
<evidence type="ECO:0000256" key="25">
    <source>
        <dbReference type="ARBA" id="ARBA00048169"/>
    </source>
</evidence>
<dbReference type="NCBIfam" id="TIGR01494">
    <property type="entry name" value="ATPase_P-type"/>
    <property type="match status" value="2"/>
</dbReference>
<feature type="transmembrane region" description="Helical" evidence="27">
    <location>
        <begin position="1513"/>
        <end position="1534"/>
    </location>
</feature>
<evidence type="ECO:0000256" key="26">
    <source>
        <dbReference type="ARBA" id="ARBA00049339"/>
    </source>
</evidence>
<dbReference type="InterPro" id="IPR022418">
    <property type="entry name" value="Porphobilinogen_deaminase_C"/>
</dbReference>
<keyword evidence="16" id="KW-0648">Protein biosynthesis</keyword>
<evidence type="ECO:0000256" key="20">
    <source>
        <dbReference type="ARBA" id="ARBA00023133"/>
    </source>
</evidence>
<dbReference type="GO" id="GO:0004814">
    <property type="term" value="F:arginine-tRNA ligase activity"/>
    <property type="evidence" value="ECO:0007669"/>
    <property type="project" value="UniProtKB-EC"/>
</dbReference>
<dbReference type="PRINTS" id="PR00119">
    <property type="entry name" value="CATATPASE"/>
</dbReference>
<dbReference type="NCBIfam" id="TIGR00212">
    <property type="entry name" value="hemC"/>
    <property type="match status" value="1"/>
</dbReference>
<dbReference type="EC" id="7.2.2.10" evidence="27"/>
<keyword evidence="8" id="KW-0597">Phosphoprotein</keyword>
<dbReference type="FunFam" id="3.40.190.10:FF:000086">
    <property type="entry name" value="Probable porphobilinogen deaminase"/>
    <property type="match status" value="1"/>
</dbReference>
<dbReference type="Gene3D" id="3.40.1110.10">
    <property type="entry name" value="Calcium-transporting ATPase, cytoplasmic domain N"/>
    <property type="match status" value="1"/>
</dbReference>
<dbReference type="Gene3D" id="3.40.50.620">
    <property type="entry name" value="HUPs"/>
    <property type="match status" value="1"/>
</dbReference>
<dbReference type="InterPro" id="IPR004014">
    <property type="entry name" value="ATPase_P-typ_cation-transptr_N"/>
</dbReference>
<evidence type="ECO:0000256" key="28">
    <source>
        <dbReference type="SAM" id="MobiDB-lite"/>
    </source>
</evidence>
<evidence type="ECO:0000256" key="19">
    <source>
        <dbReference type="ARBA" id="ARBA00023065"/>
    </source>
</evidence>
<keyword evidence="10" id="KW-0436">Ligase</keyword>
<keyword evidence="9 27" id="KW-0109">Calcium transport</keyword>
<dbReference type="InterPro" id="IPR044492">
    <property type="entry name" value="P_typ_ATPase_HD_dom"/>
</dbReference>
<accession>A0A4T0IIL0</accession>
<dbReference type="FunFam" id="3.40.50.1000:FF:000028">
    <property type="entry name" value="Calcium-transporting P-type ATPase, putative"/>
    <property type="match status" value="1"/>
</dbReference>
<dbReference type="Pfam" id="PF03900">
    <property type="entry name" value="Porphobil_deamC"/>
    <property type="match status" value="1"/>
</dbReference>
<dbReference type="InterPro" id="IPR023214">
    <property type="entry name" value="HAD_sf"/>
</dbReference>
<keyword evidence="19 27" id="KW-0406">Ion transport</keyword>
<dbReference type="SUPFAM" id="SSF52374">
    <property type="entry name" value="Nucleotidylyl transferase"/>
    <property type="match status" value="1"/>
</dbReference>
<evidence type="ECO:0000259" key="30">
    <source>
        <dbReference type="SMART" id="SM00836"/>
    </source>
</evidence>
<dbReference type="Pfam" id="PF00689">
    <property type="entry name" value="Cation_ATPase_C"/>
    <property type="match status" value="1"/>
</dbReference>
<reference evidence="31 32" key="1">
    <citation type="submission" date="2019-03" db="EMBL/GenBank/DDBJ databases">
        <title>Sequencing 23 genomes of Wallemia ichthyophaga.</title>
        <authorList>
            <person name="Gostincar C."/>
        </authorList>
    </citation>
    <scope>NUCLEOTIDE SEQUENCE [LARGE SCALE GENOMIC DNA]</scope>
    <source>
        <strain evidence="31 32">EXF-8621</strain>
    </source>
</reference>
<dbReference type="SUPFAM" id="SSF81665">
    <property type="entry name" value="Calcium ATPase, transmembrane domain M"/>
    <property type="match status" value="1"/>
</dbReference>
<evidence type="ECO:0000256" key="18">
    <source>
        <dbReference type="ARBA" id="ARBA00022989"/>
    </source>
</evidence>
<name>A0A4T0IIL0_WALIC</name>
<comment type="caution">
    <text evidence="31">The sequence shown here is derived from an EMBL/GenBank/DDBJ whole genome shotgun (WGS) entry which is preliminary data.</text>
</comment>
<dbReference type="InterPro" id="IPR006068">
    <property type="entry name" value="ATPase_P-typ_cation-transptr_C"/>
</dbReference>
<keyword evidence="7 27" id="KW-0813">Transport</keyword>
<evidence type="ECO:0000256" key="1">
    <source>
        <dbReference type="ARBA" id="ARBA00001916"/>
    </source>
</evidence>
<dbReference type="PANTHER" id="PTHR42861">
    <property type="entry name" value="CALCIUM-TRANSPORTING ATPASE"/>
    <property type="match status" value="1"/>
</dbReference>
<dbReference type="GO" id="GO:0005524">
    <property type="term" value="F:ATP binding"/>
    <property type="evidence" value="ECO:0007669"/>
    <property type="project" value="UniProtKB-KW"/>
</dbReference>
<comment type="subcellular location">
    <subcellularLocation>
        <location evidence="3">Endomembrane system</location>
        <topology evidence="3">Multi-pass membrane protein</topology>
    </subcellularLocation>
    <subcellularLocation>
        <location evidence="27">Membrane</location>
        <topology evidence="27">Multi-pass membrane protein</topology>
    </subcellularLocation>
</comment>
<feature type="region of interest" description="Disordered" evidence="28">
    <location>
        <begin position="705"/>
        <end position="757"/>
    </location>
</feature>
<dbReference type="Pfam" id="PF00122">
    <property type="entry name" value="E1-E2_ATPase"/>
    <property type="match status" value="1"/>
</dbReference>
<dbReference type="Gene3D" id="1.10.730.10">
    <property type="entry name" value="Isoleucyl-tRNA Synthetase, Domain 1"/>
    <property type="match status" value="1"/>
</dbReference>
<evidence type="ECO:0000256" key="17">
    <source>
        <dbReference type="ARBA" id="ARBA00022967"/>
    </source>
</evidence>
<feature type="compositionally biased region" description="Basic and acidic residues" evidence="28">
    <location>
        <begin position="223"/>
        <end position="235"/>
    </location>
</feature>
<dbReference type="SUPFAM" id="SSF53850">
    <property type="entry name" value="Periplasmic binding protein-like II"/>
    <property type="match status" value="1"/>
</dbReference>
<dbReference type="InterPro" id="IPR036695">
    <property type="entry name" value="Arg-tRNA-synth_N_sf"/>
</dbReference>
<dbReference type="Gene3D" id="2.70.150.10">
    <property type="entry name" value="Calcium-transporting ATPase, cytoplasmic transduction domain A"/>
    <property type="match status" value="1"/>
</dbReference>
<evidence type="ECO:0000256" key="2">
    <source>
        <dbReference type="ARBA" id="ARBA00002869"/>
    </source>
</evidence>
<dbReference type="CDD" id="cd13645">
    <property type="entry name" value="PBP2_HuPBGD_like"/>
    <property type="match status" value="1"/>
</dbReference>
<dbReference type="Gene3D" id="1.20.1110.10">
    <property type="entry name" value="Calcium-transporting ATPase, transmembrane domain"/>
    <property type="match status" value="1"/>
</dbReference>
<dbReference type="GO" id="GO:0016020">
    <property type="term" value="C:membrane"/>
    <property type="evidence" value="ECO:0007669"/>
    <property type="project" value="UniProtKB-SubCell"/>
</dbReference>
<evidence type="ECO:0000256" key="4">
    <source>
        <dbReference type="ARBA" id="ARBA00004735"/>
    </source>
</evidence>
<dbReference type="SFLD" id="SFLDG00002">
    <property type="entry name" value="C1.7:_P-type_atpase_like"/>
    <property type="match status" value="1"/>
</dbReference>
<dbReference type="Pfam" id="PF01379">
    <property type="entry name" value="Porphobil_deam"/>
    <property type="match status" value="1"/>
</dbReference>
<dbReference type="FunFam" id="1.10.730.10:FF:000006">
    <property type="entry name" value="Arginyl-tRNA synthetase 2, mitochondrial"/>
    <property type="match status" value="1"/>
</dbReference>
<evidence type="ECO:0000256" key="3">
    <source>
        <dbReference type="ARBA" id="ARBA00004127"/>
    </source>
</evidence>
<proteinExistence type="inferred from homology"/>
<keyword evidence="13 27" id="KW-0547">Nucleotide-binding</keyword>
<comment type="similarity">
    <text evidence="5">Belongs to the class-I aminoacyl-tRNA synthetase family.</text>
</comment>
<dbReference type="FunFam" id="2.70.150.10:FF:000008">
    <property type="entry name" value="Calcium-transporting ATPase"/>
    <property type="match status" value="1"/>
</dbReference>
<dbReference type="GO" id="GO:0012505">
    <property type="term" value="C:endomembrane system"/>
    <property type="evidence" value="ECO:0007669"/>
    <property type="project" value="UniProtKB-SubCell"/>
</dbReference>
<evidence type="ECO:0000313" key="32">
    <source>
        <dbReference type="Proteomes" id="UP000306954"/>
    </source>
</evidence>
<dbReference type="GO" id="GO:0006420">
    <property type="term" value="P:arginyl-tRNA aminoacylation"/>
    <property type="evidence" value="ECO:0007669"/>
    <property type="project" value="InterPro"/>
</dbReference>
<evidence type="ECO:0000313" key="31">
    <source>
        <dbReference type="EMBL" id="TIB08651.1"/>
    </source>
</evidence>
<dbReference type="InterPro" id="IPR008250">
    <property type="entry name" value="ATPase_P-typ_transduc_dom_A_sf"/>
</dbReference>
<dbReference type="CDD" id="cd00671">
    <property type="entry name" value="ArgRS_core"/>
    <property type="match status" value="1"/>
</dbReference>
<keyword evidence="21 27" id="KW-0472">Membrane</keyword>
<evidence type="ECO:0000256" key="24">
    <source>
        <dbReference type="ARBA" id="ARBA00038148"/>
    </source>
</evidence>
<dbReference type="SMART" id="SM00831">
    <property type="entry name" value="Cation_ATPase_N"/>
    <property type="match status" value="1"/>
</dbReference>
<feature type="compositionally biased region" description="Polar residues" evidence="28">
    <location>
        <begin position="638"/>
        <end position="649"/>
    </location>
</feature>
<dbReference type="InterPro" id="IPR036803">
    <property type="entry name" value="Porphobilinogen_deaminase_C_sf"/>
</dbReference>
<feature type="domain" description="Cation-transporting P-type ATPase N-terminal" evidence="29">
    <location>
        <begin position="756"/>
        <end position="831"/>
    </location>
</feature>
<dbReference type="GO" id="GO:0005737">
    <property type="term" value="C:cytoplasm"/>
    <property type="evidence" value="ECO:0007669"/>
    <property type="project" value="InterPro"/>
</dbReference>
<comment type="pathway">
    <text evidence="4">Porphyrin-containing compound metabolism; protoporphyrin-IX biosynthesis; coproporphyrinogen-III from 5-aminolevulinate: step 2/4.</text>
</comment>
<comment type="function">
    <text evidence="2">Tetrapolymerization of the monopyrrole PBG into the hydroxymethylbilane pre-uroporphyrinogen in several discrete steps.</text>
</comment>
<dbReference type="PROSITE" id="PS00178">
    <property type="entry name" value="AA_TRNA_LIGASE_I"/>
    <property type="match status" value="1"/>
</dbReference>
<evidence type="ECO:0000256" key="27">
    <source>
        <dbReference type="RuleBase" id="RU361146"/>
    </source>
</evidence>
<dbReference type="Gene3D" id="3.40.190.10">
    <property type="entry name" value="Periplasmic binding protein-like II"/>
    <property type="match status" value="2"/>
</dbReference>
<dbReference type="InterPro" id="IPR008909">
    <property type="entry name" value="DALR_anticod-bd"/>
</dbReference>
<feature type="transmembrane region" description="Helical" evidence="27">
    <location>
        <begin position="1575"/>
        <end position="1593"/>
    </location>
</feature>
<evidence type="ECO:0000256" key="22">
    <source>
        <dbReference type="ARBA" id="ARBA00023146"/>
    </source>
</evidence>
<dbReference type="SMART" id="SM00836">
    <property type="entry name" value="DALR_1"/>
    <property type="match status" value="1"/>
</dbReference>
<comment type="catalytic activity">
    <reaction evidence="25">
        <text>4 porphobilinogen + H2O = hydroxymethylbilane + 4 NH4(+)</text>
        <dbReference type="Rhea" id="RHEA:13185"/>
        <dbReference type="ChEBI" id="CHEBI:15377"/>
        <dbReference type="ChEBI" id="CHEBI:28938"/>
        <dbReference type="ChEBI" id="CHEBI:57845"/>
        <dbReference type="ChEBI" id="CHEBI:58126"/>
        <dbReference type="EC" id="2.5.1.61"/>
    </reaction>
</comment>
<dbReference type="Gene3D" id="3.30.1360.70">
    <property type="entry name" value="Arginyl tRNA synthetase N-terminal domain"/>
    <property type="match status" value="1"/>
</dbReference>
<dbReference type="PROSITE" id="PS00533">
    <property type="entry name" value="PORPHOBILINOGEN_DEAM"/>
    <property type="match status" value="1"/>
</dbReference>
<dbReference type="EMBL" id="SPOF01000055">
    <property type="protein sequence ID" value="TIB08651.1"/>
    <property type="molecule type" value="Genomic_DNA"/>
</dbReference>
<keyword evidence="14 27" id="KW-0106">Calcium</keyword>
<dbReference type="Gene3D" id="3.40.50.1000">
    <property type="entry name" value="HAD superfamily/HAD-like"/>
    <property type="match status" value="1"/>
</dbReference>
<feature type="transmembrane region" description="Helical" evidence="27">
    <location>
        <begin position="1546"/>
        <end position="1563"/>
    </location>
</feature>
<dbReference type="InterPro" id="IPR022419">
    <property type="entry name" value="Porphobilin_deaminase_cofac_BS"/>
</dbReference>
<dbReference type="SUPFAM" id="SSF81653">
    <property type="entry name" value="Calcium ATPase, transduction domain A"/>
    <property type="match status" value="1"/>
</dbReference>
<evidence type="ECO:0000256" key="13">
    <source>
        <dbReference type="ARBA" id="ARBA00022741"/>
    </source>
</evidence>
<dbReference type="Pfam" id="PF00690">
    <property type="entry name" value="Cation_ATPase_N"/>
    <property type="match status" value="1"/>
</dbReference>
<dbReference type="InterPro" id="IPR001278">
    <property type="entry name" value="Arg-tRNA-ligase"/>
</dbReference>
<dbReference type="FunFam" id="3.40.50.620:FF:000058">
    <property type="entry name" value="Mitochondrial arginyl-tRNA synthetase"/>
    <property type="match status" value="1"/>
</dbReference>
<dbReference type="GO" id="GO:0016887">
    <property type="term" value="F:ATP hydrolysis activity"/>
    <property type="evidence" value="ECO:0007669"/>
    <property type="project" value="InterPro"/>
</dbReference>
<dbReference type="InterPro" id="IPR022417">
    <property type="entry name" value="Porphobilin_deaminase_N"/>
</dbReference>
<feature type="compositionally biased region" description="Basic and acidic residues" evidence="28">
    <location>
        <begin position="726"/>
        <end position="747"/>
    </location>
</feature>
<sequence length="1987" mass="218835">MSTQLPFIPNTEPERCILDSYKAACAVELNKSLDLPLEKAYEGVHVGSKNGDFHIALPRFRLPGDVKEHAQKVHDNFKPNEYIEKCTVKQGFVTFQATTQNFIRNVLDQIHYMSNKSPSGKPEYGTSTISGQGKHVIIEFSSPNIAKPFHAGHLRSTIIGAFLANLYEACGWKVTRMNYLGDWGKQFGLLGVGFERYGSQEKLKVDPIGHLFEVYVRVNNEAKEEDEKLGKKSQDIEEGGDEQDSAPIEAGNTINDQARRFFKRMEDGEEGPLSLWKQFRDLSIEKYKDTYARLNIHFDVYSGESQISQENQNKAIDVLHEKGLIKQSGQSQIIDLEEYKLGKAVVKKMDGTTLYLTRDFAAAAERHENYHFDKMIYVIASQQDLHTAQLFKAMDLIGYDWAKNLLHINFGMVMGMSTRKGTAVFLDQILNEAKSVMLDVMKKDSMNKYDQLENPEWTADTLGLSAVKIQDMAGRRIMNYKFAWDRMTSFEGDTGPYLQYAHVRMSSIQRKVADETVLPEDPTKDVDTKLLTEPKARELVYLLSQYPDVVKNALKTHEPNNIVSYAFQLTHVVSSLLEMLKVKGQEKKLAEARLYLFMSARDVLGSAMRLLTLTPLEKIDRKRTNSGSSDQKPVKPVGSTSSTLYNNQPEGLKSYHPSLVPPTAEEAARLAHQTPPHTSPTTVADAEGLYTYSTSFRKASLEANARKPSLPHLKPSELPSPFDSAAAEKKEDDDRRKAMTHSLESDPAHTSTPSAQYAKLSVDQTIARLNTNPKDGLSSADVKELRPRYGFNEFSVEAGDSLFKKFFEQIYESPLILLLLGSAVVSALVGNVDDSISISLAVIIVLTVQFVQETRSEKSLQALNKLVPHYCHLVRGGQNSSPLANDLIPGDVVTFSTGDRIPADVRIIEAVDLEIDESNLTGETKPTKKTTEQSDLLNVGVSDRKCIAHMGTLVRSGHGRGLVVGTGSETEFGVVFTMMQDVEERRTPLQYSMDELAKQLSIISFAVIGVIFLIGIIQSRSWLEMFTIGVSLAVAAIPEGLPVVTTVTLALGVLRMSKRKAIVKKLPSVESLGSVSVICSDKTGTLTKNIMTVTKAFTVPDGPISIDGKLDKISPALERTLLIGNICNNARKDEHGKNVGQPTDVALVDVIEGQGTNDKRTSFVRRHEQAFSSESKVQLVTGTLASDAEGKPQECNYLKGALERVLERCDSYLTASGHHTVRLDDSTRQLILSRGNECGDKGLRNIGMAYRISSNISDFTSGFIFTGFQGMKDPPRPGVAASIASLQRAGVHVVMITGDAERTALAIARELGLCVRPASPSTNSRRDTSECLTGLELDNMSERELMERINSVSVFARTSPKHKMRIIGVLQKLEKVVAMTGDGVNDAPALKMADIGVSMGKGGTDVAKEAADCILVDDNFATLLPAVEEGKSIFYNIQNFLSFQLSTAVAALSLITISTALRMRNPLNAMQILFINVIMDGPPSQSLGVDPVNKTVMKRPPRPKNASVITNRLLTRVLFSASIIITGVLFIYAYEIGDGFSTRDQTMTFTAFVVLDLASALQNRGVTCGFGDNKMLLITVAVSFLAQMCFVYIPTLQAVFQTEALALRDMGVLSSLVLFSIGLHEIRRRWEREQERKDALFSFSNDDIQKMVTLKLGTRKSKLAMIQANIVKASLENRHPDIQVEIVGMSTAGDRDNTTSLYTLGGADKGLWTKELENALLDNSVDIIVHSLKDVQSQLPEGCILGAFPQREDPTDALVVKKGLPYQHLSDIPDGSVVGTSSIRRVAQLRRSFPRLTFKDVRGNLDTRIAKLDNPEGEYTAIILASAGLKRVSQEYTKRITSRLTSPTLLYAVGQGCLGLETRADDAGVANYVDSINCKETQVAVTVERALLRTLEGGCSAPVGVETSVSEKEGAYYVDFTANLTTLDGSTQIKQWESRTVRSLDDADKLGVDVAYLIKSNGGEPIMAAIHNSKTNQIIEKTNIVQN</sequence>
<keyword evidence="20" id="KW-0350">Heme biosynthesis</keyword>
<dbReference type="Proteomes" id="UP000306954">
    <property type="component" value="Unassembled WGS sequence"/>
</dbReference>
<keyword evidence="23" id="KW-0627">Porphyrin biosynthesis</keyword>
<dbReference type="SUPFAM" id="SSF56784">
    <property type="entry name" value="HAD-like"/>
    <property type="match status" value="1"/>
</dbReference>
<keyword evidence="18 27" id="KW-1133">Transmembrane helix</keyword>
<gene>
    <name evidence="31" type="ORF">E3P90_03609</name>
</gene>
<organism evidence="31 32">
    <name type="scientific">Wallemia ichthyophaga</name>
    <dbReference type="NCBI Taxonomy" id="245174"/>
    <lineage>
        <taxon>Eukaryota</taxon>
        <taxon>Fungi</taxon>
        <taxon>Dikarya</taxon>
        <taxon>Basidiomycota</taxon>
        <taxon>Wallemiomycotina</taxon>
        <taxon>Wallemiomycetes</taxon>
        <taxon>Wallemiales</taxon>
        <taxon>Wallemiaceae</taxon>
        <taxon>Wallemia</taxon>
    </lineage>
</organism>
<dbReference type="UniPathway" id="UPA00251">
    <property type="reaction ID" value="UER00319"/>
</dbReference>
<feature type="region of interest" description="Disordered" evidence="28">
    <location>
        <begin position="666"/>
        <end position="685"/>
    </location>
</feature>
<dbReference type="InterPro" id="IPR001412">
    <property type="entry name" value="aa-tRNA-synth_I_CS"/>
</dbReference>
<evidence type="ECO:0000256" key="6">
    <source>
        <dbReference type="ARBA" id="ARBA00005638"/>
    </source>
</evidence>
<dbReference type="PROSITE" id="PS00154">
    <property type="entry name" value="ATPASE_E1_E2"/>
    <property type="match status" value="1"/>
</dbReference>